<keyword evidence="2" id="KW-1185">Reference proteome</keyword>
<evidence type="ECO:0000313" key="1">
    <source>
        <dbReference type="EMBL" id="OAM91586.1"/>
    </source>
</evidence>
<gene>
    <name evidence="1" type="ORF">AW736_02425</name>
</gene>
<protein>
    <submittedName>
        <fullName evidence="1">Uncharacterized protein</fullName>
    </submittedName>
</protein>
<comment type="caution">
    <text evidence="1">The sequence shown here is derived from an EMBL/GenBank/DDBJ whole genome shotgun (WGS) entry which is preliminary data.</text>
</comment>
<dbReference type="AlphaFoldDB" id="A0A178IQR0"/>
<name>A0A178IQR0_9BACT</name>
<accession>A0A178IQR0</accession>
<reference evidence="1 2" key="1">
    <citation type="submission" date="2016-01" db="EMBL/GenBank/DDBJ databases">
        <title>High potential of lignocellulose degradation of a new Verrucomicrobia species.</title>
        <authorList>
            <person name="Wang Y."/>
            <person name="Shi Y."/>
            <person name="Qiu Z."/>
            <person name="Liu S."/>
            <person name="Yang H."/>
        </authorList>
    </citation>
    <scope>NUCLEOTIDE SEQUENCE [LARGE SCALE GENOMIC DNA]</scope>
    <source>
        <strain evidence="1 2">TSB47</strain>
    </source>
</reference>
<dbReference type="Proteomes" id="UP000078486">
    <property type="component" value="Unassembled WGS sequence"/>
</dbReference>
<organism evidence="1 2">
    <name type="scientific">Termitidicoccus mucosus</name>
    <dbReference type="NCBI Taxonomy" id="1184151"/>
    <lineage>
        <taxon>Bacteria</taxon>
        <taxon>Pseudomonadati</taxon>
        <taxon>Verrucomicrobiota</taxon>
        <taxon>Opitutia</taxon>
        <taxon>Opitutales</taxon>
        <taxon>Opitutaceae</taxon>
        <taxon>Termitidicoccus</taxon>
    </lineage>
</organism>
<evidence type="ECO:0000313" key="2">
    <source>
        <dbReference type="Proteomes" id="UP000078486"/>
    </source>
</evidence>
<dbReference type="EMBL" id="LRRQ01000019">
    <property type="protein sequence ID" value="OAM91586.1"/>
    <property type="molecule type" value="Genomic_DNA"/>
</dbReference>
<sequence>MATGVLGYVPGAASVLRRPSRFDDARWLPEYFESLPAVHLLRGHYERLWRVGRFTPDFFYTLGQIITEWLGVFGYGGALLLPGLRIPLPRDVIARAREDRVFFESLSLAYFSCFRKARSGLFFDLSAHGDGAPLLLRPMLALLGGAGVEYAAAFSGGVPAAWLRVTHPVKPLAPVCYEYEHGEEIFFEVCPPVGNLVWAALDLSALAGLGLDFSGGFPALGPELWSGAQGAAELLPRLFFSPESRHFFTSGRKFFQDFVFSSVFLTATRKPTD</sequence>
<proteinExistence type="predicted"/>
<dbReference type="STRING" id="1184151.AW736_02425"/>